<gene>
    <name evidence="2" type="ORF">Adu01nite_62690</name>
</gene>
<evidence type="ECO:0000256" key="1">
    <source>
        <dbReference type="SAM" id="Phobius"/>
    </source>
</evidence>
<protein>
    <recommendedName>
        <fullName evidence="4">Membrane-associated oxidoreductase</fullName>
    </recommendedName>
</protein>
<evidence type="ECO:0000313" key="2">
    <source>
        <dbReference type="EMBL" id="GIE04919.1"/>
    </source>
</evidence>
<name>A0ABQ3Z5U1_9ACTN</name>
<dbReference type="Proteomes" id="UP000637628">
    <property type="component" value="Unassembled WGS sequence"/>
</dbReference>
<comment type="caution">
    <text evidence="2">The sequence shown here is derived from an EMBL/GenBank/DDBJ whole genome shotgun (WGS) entry which is preliminary data.</text>
</comment>
<feature type="transmembrane region" description="Helical" evidence="1">
    <location>
        <begin position="693"/>
        <end position="716"/>
    </location>
</feature>
<keyword evidence="1" id="KW-1133">Transmembrane helix</keyword>
<dbReference type="RefSeq" id="WP_203732061.1">
    <property type="nucleotide sequence ID" value="NZ_BAAATX010000037.1"/>
</dbReference>
<feature type="transmembrane region" description="Helical" evidence="1">
    <location>
        <begin position="604"/>
        <end position="624"/>
    </location>
</feature>
<keyword evidence="1" id="KW-0472">Membrane</keyword>
<proteinExistence type="predicted"/>
<sequence>MDFAQVDADDLRAACLAAPSGLRIAGATITGALDLRACEVSVPLRFTDCRFTGPVNVQGARLHQLVIEGDGHALPGLIAAGARISRDLVVSGMVVTGDLPARSENRTTASIWLTEADVGGSVVMAGTQIRPATGRALHADRIRVAGNIRLLDGFRATGEVRMPAIHLGGSLDLIGAEFAPADGRAIDLSKASIGGSVFLLDSPNTGRRCHVRGRIEMSHATIRGDLFIRNASLTAPAAGGGAHFYNSAPRAARTFLLAPRLTAHGGLVIEGETVVRGGLVLPGAQFDGGVKIAGAVWNPGDTAIDLVQGVLGGGFEAPGVSVEGRVDLNNAKIEGPINLEDAVLTKPALRRCLAVVNARVAGDVRLRRVTALGGSLNFRGATITGVVDATDGFVHNPGDKTIGLNMANIAGNVRFCGRFRSVGVVVLNRAVIGGRFRADGATLAWRAVAGLEPPGEANVRSCAFEAISAEIRGGFSLGWQVLDGTVDLTGTTTPFLADRALQDWPAGSYIGGLGYERFEPIEGRGHAVWDAATRIAWLDRMEPFDPRAWERLAAVLRAAGDRDGADTVLVAQYRRARRTQALPRRVFDVLQDVTVRYGFRPQRALYLLLALLAAVTVALSLPVVQEQMRATDQNAQVFSPAGAVGSVRSDHPCGDGKVRCLNPFFFAVDTVVPLIDLHQRSTWYPVSERHGPLLAWLLNLCTMLGWVASTVFALSFTRLGRT</sequence>
<dbReference type="EMBL" id="BOML01000050">
    <property type="protein sequence ID" value="GIE04919.1"/>
    <property type="molecule type" value="Genomic_DNA"/>
</dbReference>
<keyword evidence="1" id="KW-0812">Transmembrane</keyword>
<organism evidence="2 3">
    <name type="scientific">Paractinoplanes durhamensis</name>
    <dbReference type="NCBI Taxonomy" id="113563"/>
    <lineage>
        <taxon>Bacteria</taxon>
        <taxon>Bacillati</taxon>
        <taxon>Actinomycetota</taxon>
        <taxon>Actinomycetes</taxon>
        <taxon>Micromonosporales</taxon>
        <taxon>Micromonosporaceae</taxon>
        <taxon>Paractinoplanes</taxon>
    </lineage>
</organism>
<accession>A0ABQ3Z5U1</accession>
<reference evidence="2 3" key="1">
    <citation type="submission" date="2021-01" db="EMBL/GenBank/DDBJ databases">
        <title>Whole genome shotgun sequence of Actinoplanes durhamensis NBRC 14914.</title>
        <authorList>
            <person name="Komaki H."/>
            <person name="Tamura T."/>
        </authorList>
    </citation>
    <scope>NUCLEOTIDE SEQUENCE [LARGE SCALE GENOMIC DNA]</scope>
    <source>
        <strain evidence="2 3">NBRC 14914</strain>
    </source>
</reference>
<evidence type="ECO:0000313" key="3">
    <source>
        <dbReference type="Proteomes" id="UP000637628"/>
    </source>
</evidence>
<evidence type="ECO:0008006" key="4">
    <source>
        <dbReference type="Google" id="ProtNLM"/>
    </source>
</evidence>
<keyword evidence="3" id="KW-1185">Reference proteome</keyword>